<evidence type="ECO:0000313" key="1">
    <source>
        <dbReference type="EMBL" id="GMT31835.1"/>
    </source>
</evidence>
<sequence>STCSCSSRYGWPSTFVLPMESTMTVAAEAPYWQTSWLTNLASSGSHSSHLTPHDLSAHVQCPPGKQTASIGSVSADLFARCTIDRKGEDTVPALACRRLGT</sequence>
<organism evidence="1 2">
    <name type="scientific">Pristionchus fissidentatus</name>
    <dbReference type="NCBI Taxonomy" id="1538716"/>
    <lineage>
        <taxon>Eukaryota</taxon>
        <taxon>Metazoa</taxon>
        <taxon>Ecdysozoa</taxon>
        <taxon>Nematoda</taxon>
        <taxon>Chromadorea</taxon>
        <taxon>Rhabditida</taxon>
        <taxon>Rhabditina</taxon>
        <taxon>Diplogasteromorpha</taxon>
        <taxon>Diplogasteroidea</taxon>
        <taxon>Neodiplogasteridae</taxon>
        <taxon>Pristionchus</taxon>
    </lineage>
</organism>
<feature type="non-terminal residue" evidence="1">
    <location>
        <position position="1"/>
    </location>
</feature>
<accession>A0AAV5WJJ2</accession>
<protein>
    <submittedName>
        <fullName evidence="1">Uncharacterized protein</fullName>
    </submittedName>
</protein>
<gene>
    <name evidence="1" type="ORF">PFISCL1PPCAC_23132</name>
</gene>
<proteinExistence type="predicted"/>
<dbReference type="EMBL" id="BTSY01000006">
    <property type="protein sequence ID" value="GMT31835.1"/>
    <property type="molecule type" value="Genomic_DNA"/>
</dbReference>
<evidence type="ECO:0000313" key="2">
    <source>
        <dbReference type="Proteomes" id="UP001432322"/>
    </source>
</evidence>
<name>A0AAV5WJJ2_9BILA</name>
<dbReference type="Proteomes" id="UP001432322">
    <property type="component" value="Unassembled WGS sequence"/>
</dbReference>
<reference evidence="1" key="1">
    <citation type="submission" date="2023-10" db="EMBL/GenBank/DDBJ databases">
        <title>Genome assembly of Pristionchus species.</title>
        <authorList>
            <person name="Yoshida K."/>
            <person name="Sommer R.J."/>
        </authorList>
    </citation>
    <scope>NUCLEOTIDE SEQUENCE</scope>
    <source>
        <strain evidence="1">RS5133</strain>
    </source>
</reference>
<comment type="caution">
    <text evidence="1">The sequence shown here is derived from an EMBL/GenBank/DDBJ whole genome shotgun (WGS) entry which is preliminary data.</text>
</comment>
<dbReference type="AlphaFoldDB" id="A0AAV5WJJ2"/>
<keyword evidence="2" id="KW-1185">Reference proteome</keyword>